<reference evidence="1" key="1">
    <citation type="submission" date="2014-09" db="EMBL/GenBank/DDBJ databases">
        <authorList>
            <person name="Magalhaes I.L.F."/>
            <person name="Oliveira U."/>
            <person name="Santos F.R."/>
            <person name="Vidigal T.H.D.A."/>
            <person name="Brescovit A.D."/>
            <person name="Santos A.J."/>
        </authorList>
    </citation>
    <scope>NUCLEOTIDE SEQUENCE</scope>
    <source>
        <tissue evidence="1">Shoot tissue taken approximately 20 cm above the soil surface</tissue>
    </source>
</reference>
<proteinExistence type="predicted"/>
<accession>A0A0A9G865</accession>
<name>A0A0A9G865_ARUDO</name>
<organism evidence="1">
    <name type="scientific">Arundo donax</name>
    <name type="common">Giant reed</name>
    <name type="synonym">Donax arundinaceus</name>
    <dbReference type="NCBI Taxonomy" id="35708"/>
    <lineage>
        <taxon>Eukaryota</taxon>
        <taxon>Viridiplantae</taxon>
        <taxon>Streptophyta</taxon>
        <taxon>Embryophyta</taxon>
        <taxon>Tracheophyta</taxon>
        <taxon>Spermatophyta</taxon>
        <taxon>Magnoliopsida</taxon>
        <taxon>Liliopsida</taxon>
        <taxon>Poales</taxon>
        <taxon>Poaceae</taxon>
        <taxon>PACMAD clade</taxon>
        <taxon>Arundinoideae</taxon>
        <taxon>Arundineae</taxon>
        <taxon>Arundo</taxon>
    </lineage>
</organism>
<dbReference type="EMBL" id="GBRH01180998">
    <property type="protein sequence ID" value="JAE16898.1"/>
    <property type="molecule type" value="Transcribed_RNA"/>
</dbReference>
<protein>
    <submittedName>
        <fullName evidence="1">Uncharacterized protein</fullName>
    </submittedName>
</protein>
<evidence type="ECO:0000313" key="1">
    <source>
        <dbReference type="EMBL" id="JAE16898.1"/>
    </source>
</evidence>
<dbReference type="AlphaFoldDB" id="A0A0A9G865"/>
<reference evidence="1" key="2">
    <citation type="journal article" date="2015" name="Data Brief">
        <title>Shoot transcriptome of the giant reed, Arundo donax.</title>
        <authorList>
            <person name="Barrero R.A."/>
            <person name="Guerrero F.D."/>
            <person name="Moolhuijzen P."/>
            <person name="Goolsby J.A."/>
            <person name="Tidwell J."/>
            <person name="Bellgard S.E."/>
            <person name="Bellgard M.I."/>
        </authorList>
    </citation>
    <scope>NUCLEOTIDE SEQUENCE</scope>
    <source>
        <tissue evidence="1">Shoot tissue taken approximately 20 cm above the soil surface</tissue>
    </source>
</reference>
<sequence length="34" mass="3289">MGSGPAMPLAASMASILAPNLLDSDSTVSPSTPT</sequence>